<sequence length="102" mass="10959">MPSAPAFARLHAFALAIDLGLEFVSSSTSTPATGVKVLVAKAPFSQSNAEVTKAPRLTKAPRPTPITGPTSYEYLSGGYDLDVYTLFCLLDWQTKSYSLKKS</sequence>
<name>A0A8H6M0G6_9AGAR</name>
<keyword evidence="1" id="KW-0732">Signal</keyword>
<dbReference type="Proteomes" id="UP000521943">
    <property type="component" value="Unassembled WGS sequence"/>
</dbReference>
<dbReference type="EMBL" id="JACGCI010000083">
    <property type="protein sequence ID" value="KAF6747242.1"/>
    <property type="molecule type" value="Genomic_DNA"/>
</dbReference>
<reference evidence="2 3" key="1">
    <citation type="submission" date="2020-07" db="EMBL/GenBank/DDBJ databases">
        <title>Comparative genomics of pyrophilous fungi reveals a link between fire events and developmental genes.</title>
        <authorList>
            <consortium name="DOE Joint Genome Institute"/>
            <person name="Steindorff A.S."/>
            <person name="Carver A."/>
            <person name="Calhoun S."/>
            <person name="Stillman K."/>
            <person name="Liu H."/>
            <person name="Lipzen A."/>
            <person name="Pangilinan J."/>
            <person name="Labutti K."/>
            <person name="Bruns T.D."/>
            <person name="Grigoriev I.V."/>
        </authorList>
    </citation>
    <scope>NUCLEOTIDE SEQUENCE [LARGE SCALE GENOMIC DNA]</scope>
    <source>
        <strain evidence="2 3">CBS 144469</strain>
    </source>
</reference>
<comment type="caution">
    <text evidence="2">The sequence shown here is derived from an EMBL/GenBank/DDBJ whole genome shotgun (WGS) entry which is preliminary data.</text>
</comment>
<keyword evidence="3" id="KW-1185">Reference proteome</keyword>
<protein>
    <submittedName>
        <fullName evidence="2">Uncharacterized protein</fullName>
    </submittedName>
</protein>
<evidence type="ECO:0000313" key="2">
    <source>
        <dbReference type="EMBL" id="KAF6747242.1"/>
    </source>
</evidence>
<dbReference type="AlphaFoldDB" id="A0A8H6M0G6"/>
<evidence type="ECO:0000256" key="1">
    <source>
        <dbReference type="SAM" id="SignalP"/>
    </source>
</evidence>
<feature type="signal peptide" evidence="1">
    <location>
        <begin position="1"/>
        <end position="26"/>
    </location>
</feature>
<accession>A0A8H6M0G6</accession>
<proteinExistence type="predicted"/>
<gene>
    <name evidence="2" type="ORF">DFP72DRAFT_1075501</name>
</gene>
<feature type="chain" id="PRO_5034852505" evidence="1">
    <location>
        <begin position="27"/>
        <end position="102"/>
    </location>
</feature>
<evidence type="ECO:0000313" key="3">
    <source>
        <dbReference type="Proteomes" id="UP000521943"/>
    </source>
</evidence>
<organism evidence="2 3">
    <name type="scientific">Ephemerocybe angulata</name>
    <dbReference type="NCBI Taxonomy" id="980116"/>
    <lineage>
        <taxon>Eukaryota</taxon>
        <taxon>Fungi</taxon>
        <taxon>Dikarya</taxon>
        <taxon>Basidiomycota</taxon>
        <taxon>Agaricomycotina</taxon>
        <taxon>Agaricomycetes</taxon>
        <taxon>Agaricomycetidae</taxon>
        <taxon>Agaricales</taxon>
        <taxon>Agaricineae</taxon>
        <taxon>Psathyrellaceae</taxon>
        <taxon>Ephemerocybe</taxon>
    </lineage>
</organism>